<accession>V8PEJ0</accession>
<dbReference type="Proteomes" id="UP000018936">
    <property type="component" value="Unassembled WGS sequence"/>
</dbReference>
<feature type="domain" description="TGF-beta family profile" evidence="7">
    <location>
        <begin position="230"/>
        <end position="280"/>
    </location>
</feature>
<dbReference type="SUPFAM" id="SSF57501">
    <property type="entry name" value="Cystine-knot cytokines"/>
    <property type="match status" value="1"/>
</dbReference>
<name>V8PEJ0_OPHHA</name>
<dbReference type="PANTHER" id="PTHR11848">
    <property type="entry name" value="TGF-BETA FAMILY"/>
    <property type="match status" value="1"/>
</dbReference>
<comment type="subcellular location">
    <subcellularLocation>
        <location evidence="1">Secreted</location>
    </subcellularLocation>
</comment>
<evidence type="ECO:0000256" key="6">
    <source>
        <dbReference type="RuleBase" id="RU000354"/>
    </source>
</evidence>
<dbReference type="InterPro" id="IPR001839">
    <property type="entry name" value="TGF-b_C"/>
</dbReference>
<dbReference type="Gene3D" id="2.10.90.10">
    <property type="entry name" value="Cystine-knot cytokines"/>
    <property type="match status" value="1"/>
</dbReference>
<sequence>MVGTKQGKWIAQLALKALVNRAGREGIPFWYRARETEPPCSSGTTRQLPPIHFSSLSDGSSWEAGQQYLFDISTLAEADEIVGAELRILRKAAANRSLASSPEGMLHRLLISTCPDQTGGREPGLLDSRAGDLLSSGDAPPQWEVFDVWAALRPWAEPGGRPQRPPVLCFWLRIASAQTGKLLPPRQLGFGREHPSQPHERALLVVFSRTKRKDNLFKEIREKIRTLSGTLMNSMAPESTPPSCCVPSKLSPISILYTDSGNNVVYKQYEDMVVESCGCR</sequence>
<gene>
    <name evidence="8" type="primary">gdf6a</name>
    <name evidence="8" type="ORF">L345_01400</name>
</gene>
<reference evidence="8 9" key="1">
    <citation type="journal article" date="2013" name="Proc. Natl. Acad. Sci. U.S.A.">
        <title>The king cobra genome reveals dynamic gene evolution and adaptation in the snake venom system.</title>
        <authorList>
            <person name="Vonk F.J."/>
            <person name="Casewell N.R."/>
            <person name="Henkel C.V."/>
            <person name="Heimberg A.M."/>
            <person name="Jansen H.J."/>
            <person name="McCleary R.J."/>
            <person name="Kerkkamp H.M."/>
            <person name="Vos R.A."/>
            <person name="Guerreiro I."/>
            <person name="Calvete J.J."/>
            <person name="Wuster W."/>
            <person name="Woods A.E."/>
            <person name="Logan J.M."/>
            <person name="Harrison R.A."/>
            <person name="Castoe T.A."/>
            <person name="de Koning A.P."/>
            <person name="Pollock D.D."/>
            <person name="Yandell M."/>
            <person name="Calderon D."/>
            <person name="Renjifo C."/>
            <person name="Currier R.B."/>
            <person name="Salgado D."/>
            <person name="Pla D."/>
            <person name="Sanz L."/>
            <person name="Hyder A.S."/>
            <person name="Ribeiro J.M."/>
            <person name="Arntzen J.W."/>
            <person name="van den Thillart G.E."/>
            <person name="Boetzer M."/>
            <person name="Pirovano W."/>
            <person name="Dirks R.P."/>
            <person name="Spaink H.P."/>
            <person name="Duboule D."/>
            <person name="McGlinn E."/>
            <person name="Kini R.M."/>
            <person name="Richardson M.K."/>
        </authorList>
    </citation>
    <scope>NUCLEOTIDE SEQUENCE</scope>
    <source>
        <tissue evidence="8">Blood</tissue>
    </source>
</reference>
<proteinExistence type="inferred from homology"/>
<dbReference type="GO" id="GO:0008083">
    <property type="term" value="F:growth factor activity"/>
    <property type="evidence" value="ECO:0007669"/>
    <property type="project" value="UniProtKB-KW"/>
</dbReference>
<evidence type="ECO:0000313" key="9">
    <source>
        <dbReference type="Proteomes" id="UP000018936"/>
    </source>
</evidence>
<keyword evidence="3" id="KW-0964">Secreted</keyword>
<dbReference type="GO" id="GO:0005125">
    <property type="term" value="F:cytokine activity"/>
    <property type="evidence" value="ECO:0007669"/>
    <property type="project" value="TreeGrafter"/>
</dbReference>
<keyword evidence="5" id="KW-1015">Disulfide bond</keyword>
<protein>
    <submittedName>
        <fullName evidence="8">Growth/differentiation factor 6-A</fullName>
    </submittedName>
</protein>
<dbReference type="InterPro" id="IPR001111">
    <property type="entry name" value="TGF-b_propeptide"/>
</dbReference>
<evidence type="ECO:0000256" key="5">
    <source>
        <dbReference type="ARBA" id="ARBA00023157"/>
    </source>
</evidence>
<dbReference type="Pfam" id="PF00688">
    <property type="entry name" value="TGFb_propeptide"/>
    <property type="match status" value="1"/>
</dbReference>
<organism evidence="8 9">
    <name type="scientific">Ophiophagus hannah</name>
    <name type="common">King cobra</name>
    <name type="synonym">Naja hannah</name>
    <dbReference type="NCBI Taxonomy" id="8665"/>
    <lineage>
        <taxon>Eukaryota</taxon>
        <taxon>Metazoa</taxon>
        <taxon>Chordata</taxon>
        <taxon>Craniata</taxon>
        <taxon>Vertebrata</taxon>
        <taxon>Euteleostomi</taxon>
        <taxon>Lepidosauria</taxon>
        <taxon>Squamata</taxon>
        <taxon>Bifurcata</taxon>
        <taxon>Unidentata</taxon>
        <taxon>Episquamata</taxon>
        <taxon>Toxicofera</taxon>
        <taxon>Serpentes</taxon>
        <taxon>Colubroidea</taxon>
        <taxon>Elapidae</taxon>
        <taxon>Elapinae</taxon>
        <taxon>Ophiophagus</taxon>
    </lineage>
</organism>
<dbReference type="SMART" id="SM00204">
    <property type="entry name" value="TGFB"/>
    <property type="match status" value="1"/>
</dbReference>
<evidence type="ECO:0000256" key="1">
    <source>
        <dbReference type="ARBA" id="ARBA00004613"/>
    </source>
</evidence>
<evidence type="ECO:0000256" key="2">
    <source>
        <dbReference type="ARBA" id="ARBA00006656"/>
    </source>
</evidence>
<feature type="non-terminal residue" evidence="8">
    <location>
        <position position="1"/>
    </location>
</feature>
<evidence type="ECO:0000259" key="7">
    <source>
        <dbReference type="PROSITE" id="PS51362"/>
    </source>
</evidence>
<dbReference type="OrthoDB" id="5987191at2759"/>
<dbReference type="AlphaFoldDB" id="V8PEJ0"/>
<keyword evidence="9" id="KW-1185">Reference proteome</keyword>
<evidence type="ECO:0000313" key="8">
    <source>
        <dbReference type="EMBL" id="ETE72770.1"/>
    </source>
</evidence>
<comment type="similarity">
    <text evidence="2 6">Belongs to the TGF-beta family.</text>
</comment>
<dbReference type="InterPro" id="IPR029034">
    <property type="entry name" value="Cystine-knot_cytokine"/>
</dbReference>
<evidence type="ECO:0000256" key="4">
    <source>
        <dbReference type="ARBA" id="ARBA00023030"/>
    </source>
</evidence>
<comment type="caution">
    <text evidence="8">The sequence shown here is derived from an EMBL/GenBank/DDBJ whole genome shotgun (WGS) entry which is preliminary data.</text>
</comment>
<dbReference type="InterPro" id="IPR015615">
    <property type="entry name" value="TGF-beta-rel"/>
</dbReference>
<dbReference type="GO" id="GO:0030509">
    <property type="term" value="P:BMP signaling pathway"/>
    <property type="evidence" value="ECO:0007669"/>
    <property type="project" value="TreeGrafter"/>
</dbReference>
<dbReference type="PROSITE" id="PS51362">
    <property type="entry name" value="TGF_BETA_2"/>
    <property type="match status" value="1"/>
</dbReference>
<dbReference type="Pfam" id="PF00019">
    <property type="entry name" value="TGF_beta"/>
    <property type="match status" value="1"/>
</dbReference>
<dbReference type="GO" id="GO:0005615">
    <property type="term" value="C:extracellular space"/>
    <property type="evidence" value="ECO:0007669"/>
    <property type="project" value="TreeGrafter"/>
</dbReference>
<dbReference type="PANTHER" id="PTHR11848:SF160">
    <property type="entry name" value="GROWTH_DIFFERENTIATION FACTOR 7"/>
    <property type="match status" value="1"/>
</dbReference>
<evidence type="ECO:0000256" key="3">
    <source>
        <dbReference type="ARBA" id="ARBA00022525"/>
    </source>
</evidence>
<dbReference type="EMBL" id="AZIM01000180">
    <property type="protein sequence ID" value="ETE72770.1"/>
    <property type="molecule type" value="Genomic_DNA"/>
</dbReference>
<keyword evidence="4 6" id="KW-0339">Growth factor</keyword>